<dbReference type="CDD" id="cd06170">
    <property type="entry name" value="LuxR_C_like"/>
    <property type="match status" value="1"/>
</dbReference>
<dbReference type="InterPro" id="IPR016032">
    <property type="entry name" value="Sig_transdc_resp-reg_C-effctor"/>
</dbReference>
<organism evidence="5 6">
    <name type="scientific">Paractinoplanes tereljensis</name>
    <dbReference type="NCBI Taxonomy" id="571912"/>
    <lineage>
        <taxon>Bacteria</taxon>
        <taxon>Bacillati</taxon>
        <taxon>Actinomycetota</taxon>
        <taxon>Actinomycetes</taxon>
        <taxon>Micromonosporales</taxon>
        <taxon>Micromonosporaceae</taxon>
        <taxon>Paractinoplanes</taxon>
    </lineage>
</organism>
<protein>
    <recommendedName>
        <fullName evidence="4">HTH luxR-type domain-containing protein</fullName>
    </recommendedName>
</protein>
<dbReference type="SUPFAM" id="SSF46894">
    <property type="entry name" value="C-terminal effector domain of the bipartite response regulators"/>
    <property type="match status" value="1"/>
</dbReference>
<keyword evidence="6" id="KW-1185">Reference proteome</keyword>
<dbReference type="PRINTS" id="PR00038">
    <property type="entry name" value="HTHLUXR"/>
</dbReference>
<dbReference type="InterPro" id="IPR039420">
    <property type="entry name" value="WalR-like"/>
</dbReference>
<dbReference type="InterPro" id="IPR000792">
    <property type="entry name" value="Tscrpt_reg_LuxR_C"/>
</dbReference>
<feature type="domain" description="HTH luxR-type" evidence="4">
    <location>
        <begin position="635"/>
        <end position="697"/>
    </location>
</feature>
<comment type="caution">
    <text evidence="5">The sequence shown here is derived from an EMBL/GenBank/DDBJ whole genome shotgun (WGS) entry which is preliminary data.</text>
</comment>
<dbReference type="Proteomes" id="UP000623608">
    <property type="component" value="Unassembled WGS sequence"/>
</dbReference>
<keyword evidence="1" id="KW-0805">Transcription regulation</keyword>
<dbReference type="GO" id="GO:0003677">
    <property type="term" value="F:DNA binding"/>
    <property type="evidence" value="ECO:0007669"/>
    <property type="project" value="UniProtKB-KW"/>
</dbReference>
<dbReference type="InterPro" id="IPR036388">
    <property type="entry name" value="WH-like_DNA-bd_sf"/>
</dbReference>
<evidence type="ECO:0000259" key="4">
    <source>
        <dbReference type="PROSITE" id="PS50043"/>
    </source>
</evidence>
<proteinExistence type="predicted"/>
<dbReference type="EMBL" id="BOMY01000042">
    <property type="protein sequence ID" value="GIF23851.1"/>
    <property type="molecule type" value="Genomic_DNA"/>
</dbReference>
<evidence type="ECO:0000313" key="5">
    <source>
        <dbReference type="EMBL" id="GIF23851.1"/>
    </source>
</evidence>
<evidence type="ECO:0000256" key="3">
    <source>
        <dbReference type="ARBA" id="ARBA00023163"/>
    </source>
</evidence>
<dbReference type="Pfam" id="PF00196">
    <property type="entry name" value="GerE"/>
    <property type="match status" value="1"/>
</dbReference>
<gene>
    <name evidence="5" type="ORF">Ate02nite_65810</name>
</gene>
<dbReference type="AlphaFoldDB" id="A0A919NRK1"/>
<dbReference type="PROSITE" id="PS50043">
    <property type="entry name" value="HTH_LUXR_2"/>
    <property type="match status" value="1"/>
</dbReference>
<keyword evidence="3" id="KW-0804">Transcription</keyword>
<dbReference type="PANTHER" id="PTHR43214">
    <property type="entry name" value="TWO-COMPONENT RESPONSE REGULATOR"/>
    <property type="match status" value="1"/>
</dbReference>
<dbReference type="PANTHER" id="PTHR43214:SF41">
    <property type="entry name" value="NITRATE_NITRITE RESPONSE REGULATOR PROTEIN NARP"/>
    <property type="match status" value="1"/>
</dbReference>
<accession>A0A919NRK1</accession>
<dbReference type="GO" id="GO:0006355">
    <property type="term" value="P:regulation of DNA-templated transcription"/>
    <property type="evidence" value="ECO:0007669"/>
    <property type="project" value="InterPro"/>
</dbReference>
<evidence type="ECO:0000256" key="2">
    <source>
        <dbReference type="ARBA" id="ARBA00023125"/>
    </source>
</evidence>
<dbReference type="PROSITE" id="PS00622">
    <property type="entry name" value="HTH_LUXR_1"/>
    <property type="match status" value="1"/>
</dbReference>
<dbReference type="Gene3D" id="1.10.10.10">
    <property type="entry name" value="Winged helix-like DNA-binding domain superfamily/Winged helix DNA-binding domain"/>
    <property type="match status" value="1"/>
</dbReference>
<reference evidence="5" key="1">
    <citation type="submission" date="2021-01" db="EMBL/GenBank/DDBJ databases">
        <title>Whole genome shotgun sequence of Actinoplanes tereljensis NBRC 105297.</title>
        <authorList>
            <person name="Komaki H."/>
            <person name="Tamura T."/>
        </authorList>
    </citation>
    <scope>NUCLEOTIDE SEQUENCE</scope>
    <source>
        <strain evidence="5">NBRC 105297</strain>
    </source>
</reference>
<evidence type="ECO:0000256" key="1">
    <source>
        <dbReference type="ARBA" id="ARBA00023015"/>
    </source>
</evidence>
<keyword evidence="2" id="KW-0238">DNA-binding</keyword>
<dbReference type="SMART" id="SM00421">
    <property type="entry name" value="HTH_LUXR"/>
    <property type="match status" value="1"/>
</dbReference>
<evidence type="ECO:0000313" key="6">
    <source>
        <dbReference type="Proteomes" id="UP000623608"/>
    </source>
</evidence>
<sequence length="697" mass="74402">MTNMVLPMVVLESFSELDGGPLALLGACLPTPQEPFTVLGPAGPGVTVVTGPAAFEPAILRRAAERRVVAADDDPVTTLTRLSRHSPLALVIDAANLLECRTFVENLFRRAGAESPIVVFAWHPASRTLSLSEPYRRLGLPPLPAAAVSELLPGDPYPTIGGNAAIVEAARDGTGFDRAVHQVLGEHGSAELPRFAQAVAVLGEHGDPFVLSRVLGMSLSRVGDLLDELLAAGLLTPGHLLRSRIEAAVLAGTAHLGRLHMRAAEVLYEDAAPAPAVAAHLLAAGAAPEAWATGALREAAEQAVRERRFDEAAARLSLALNWSAAAPARAEIRSALLDVRWWSDPALAADLLTALSAGARDGHLPPHRIARLARLATWQARADDARALLARSGGDPEADVQRAVSALWFQHVFPGSPPLPDVALRPELVAAACPWLSRATALGSTASDAVEVLRRIVPREQDLEAAQIAVFTLLALERFDQDESWYPPFARQIAAGGLPPWQSLLDAAQATAALRDGDPHRAATLARLAIGAIGDDRWSVLVALPRAIRLIALTELGRHAEVAAALAAPLPADLMRSPYGLLHLRARGRHHLATGEPQAAADDFRAIGDILTSWGIELPGLLPWRAELAEAVRQLGDREARLSRAEGKVARLASQGYTNREISGLLYITRSTVEQHLTRIYRKLGIDCRDELGSRML</sequence>
<name>A0A919NRK1_9ACTN</name>